<evidence type="ECO:0000313" key="4">
    <source>
        <dbReference type="EMBL" id="UUP15553.1"/>
    </source>
</evidence>
<dbReference type="RefSeq" id="WP_232403778.1">
    <property type="nucleotide sequence ID" value="NZ_CP102173.1"/>
</dbReference>
<accession>A0ABY5MFP6</accession>
<dbReference type="NCBIfam" id="NF047375">
    <property type="entry name" value="HeatShock_HspR"/>
    <property type="match status" value="1"/>
</dbReference>
<keyword evidence="1" id="KW-0238">DNA-binding</keyword>
<protein>
    <submittedName>
        <fullName evidence="4">MerR family transcriptional regulator</fullName>
    </submittedName>
</protein>
<dbReference type="InterPro" id="IPR047057">
    <property type="entry name" value="MerR_fam"/>
</dbReference>
<feature type="coiled-coil region" evidence="2">
    <location>
        <begin position="89"/>
        <end position="116"/>
    </location>
</feature>
<dbReference type="Gene3D" id="1.10.1660.10">
    <property type="match status" value="1"/>
</dbReference>
<dbReference type="EMBL" id="CP102173">
    <property type="protein sequence ID" value="UUP15553.1"/>
    <property type="molecule type" value="Genomic_DNA"/>
</dbReference>
<proteinExistence type="predicted"/>
<dbReference type="SMART" id="SM00422">
    <property type="entry name" value="HTH_MERR"/>
    <property type="match status" value="1"/>
</dbReference>
<dbReference type="InterPro" id="IPR009061">
    <property type="entry name" value="DNA-bd_dom_put_sf"/>
</dbReference>
<dbReference type="PROSITE" id="PS00552">
    <property type="entry name" value="HTH_MERR_1"/>
    <property type="match status" value="1"/>
</dbReference>
<dbReference type="PANTHER" id="PTHR30204">
    <property type="entry name" value="REDOX-CYCLING DRUG-SENSING TRANSCRIPTIONAL ACTIVATOR SOXR"/>
    <property type="match status" value="1"/>
</dbReference>
<dbReference type="PANTHER" id="PTHR30204:SF58">
    <property type="entry name" value="HTH-TYPE TRANSCRIPTIONAL REGULATOR YFMP"/>
    <property type="match status" value="1"/>
</dbReference>
<evidence type="ECO:0000313" key="5">
    <source>
        <dbReference type="Proteomes" id="UP001316184"/>
    </source>
</evidence>
<organism evidence="4 5">
    <name type="scientific">Aeromicrobium wangtongii</name>
    <dbReference type="NCBI Taxonomy" id="2969247"/>
    <lineage>
        <taxon>Bacteria</taxon>
        <taxon>Bacillati</taxon>
        <taxon>Actinomycetota</taxon>
        <taxon>Actinomycetes</taxon>
        <taxon>Propionibacteriales</taxon>
        <taxon>Nocardioidaceae</taxon>
        <taxon>Aeromicrobium</taxon>
    </lineage>
</organism>
<dbReference type="SUPFAM" id="SSF46955">
    <property type="entry name" value="Putative DNA-binding domain"/>
    <property type="match status" value="1"/>
</dbReference>
<keyword evidence="2" id="KW-0175">Coiled coil</keyword>
<sequence length="136" mass="14980">MADRSSKPEQDGARFQPPGPDAKVFVISVAAELSGLHPQTLRTYDRLGLVAPGRTGGGGRRYSLRDIELLRTVARLTAEGLGLEGVKRVIELENQVMALQAKVAELQAELAQSRQVQNLPARVTDNQVVIWRKVRR</sequence>
<evidence type="ECO:0000259" key="3">
    <source>
        <dbReference type="PROSITE" id="PS50937"/>
    </source>
</evidence>
<gene>
    <name evidence="4" type="ORF">NQV15_16940</name>
</gene>
<feature type="domain" description="HTH merR-type" evidence="3">
    <location>
        <begin position="24"/>
        <end position="92"/>
    </location>
</feature>
<dbReference type="Proteomes" id="UP001316184">
    <property type="component" value="Chromosome"/>
</dbReference>
<evidence type="ECO:0000256" key="2">
    <source>
        <dbReference type="SAM" id="Coils"/>
    </source>
</evidence>
<name>A0ABY5MFP6_9ACTN</name>
<reference evidence="4 5" key="1">
    <citation type="submission" date="2022-08" db="EMBL/GenBank/DDBJ databases">
        <title>novel species in genus Aeromicrobium.</title>
        <authorList>
            <person name="Ye L."/>
        </authorList>
    </citation>
    <scope>NUCLEOTIDE SEQUENCE [LARGE SCALE GENOMIC DNA]</scope>
    <source>
        <strain evidence="5">zg-Y1379</strain>
    </source>
</reference>
<evidence type="ECO:0000256" key="1">
    <source>
        <dbReference type="ARBA" id="ARBA00023125"/>
    </source>
</evidence>
<dbReference type="Pfam" id="PF13411">
    <property type="entry name" value="MerR_1"/>
    <property type="match status" value="1"/>
</dbReference>
<dbReference type="InterPro" id="IPR000551">
    <property type="entry name" value="MerR-type_HTH_dom"/>
</dbReference>
<dbReference type="PROSITE" id="PS50937">
    <property type="entry name" value="HTH_MERR_2"/>
    <property type="match status" value="1"/>
</dbReference>
<keyword evidence="5" id="KW-1185">Reference proteome</keyword>